<dbReference type="AlphaFoldDB" id="A0A0F9GXL8"/>
<organism evidence="1">
    <name type="scientific">marine sediment metagenome</name>
    <dbReference type="NCBI Taxonomy" id="412755"/>
    <lineage>
        <taxon>unclassified sequences</taxon>
        <taxon>metagenomes</taxon>
        <taxon>ecological metagenomes</taxon>
    </lineage>
</organism>
<name>A0A0F9GXL8_9ZZZZ</name>
<sequence length="110" mass="12398">MMAIPAPRVPLEGLGRRIWARLPPESIGDPDGQAVPYKWGEICIVSDVAHDQEPMLFSVSASHFSLDDSTQMRASDKEMEVVRKDFGMQAAVERNGDDSLIRYLWLRIPE</sequence>
<proteinExistence type="predicted"/>
<accession>A0A0F9GXL8</accession>
<reference evidence="1" key="1">
    <citation type="journal article" date="2015" name="Nature">
        <title>Complex archaea that bridge the gap between prokaryotes and eukaryotes.</title>
        <authorList>
            <person name="Spang A."/>
            <person name="Saw J.H."/>
            <person name="Jorgensen S.L."/>
            <person name="Zaremba-Niedzwiedzka K."/>
            <person name="Martijn J."/>
            <person name="Lind A.E."/>
            <person name="van Eijk R."/>
            <person name="Schleper C."/>
            <person name="Guy L."/>
            <person name="Ettema T.J."/>
        </authorList>
    </citation>
    <scope>NUCLEOTIDE SEQUENCE</scope>
</reference>
<protein>
    <submittedName>
        <fullName evidence="1">Uncharacterized protein</fullName>
    </submittedName>
</protein>
<comment type="caution">
    <text evidence="1">The sequence shown here is derived from an EMBL/GenBank/DDBJ whole genome shotgun (WGS) entry which is preliminary data.</text>
</comment>
<gene>
    <name evidence="1" type="ORF">LCGC14_1773200</name>
</gene>
<evidence type="ECO:0000313" key="1">
    <source>
        <dbReference type="EMBL" id="KKM03555.1"/>
    </source>
</evidence>
<dbReference type="EMBL" id="LAZR01016656">
    <property type="protein sequence ID" value="KKM03555.1"/>
    <property type="molecule type" value="Genomic_DNA"/>
</dbReference>